<keyword evidence="2" id="KW-1185">Reference proteome</keyword>
<dbReference type="OrthoDB" id="4584900at2759"/>
<gene>
    <name evidence="1" type="ORF">CALCODRAFT_491180</name>
</gene>
<dbReference type="Proteomes" id="UP000076842">
    <property type="component" value="Unassembled WGS sequence"/>
</dbReference>
<name>A0A165J4Y9_9BASI</name>
<dbReference type="InParanoid" id="A0A165J4Y9"/>
<sequence>MTNARRFAQGLPPLAPRKLWVPSNSEAAARARRSPAPPGTAFTCPSNVAAMFAECCTSYDVATGVGAGCDNVLVRTNNCACVLPISRRLIHAYSF</sequence>
<dbReference type="EMBL" id="KV423923">
    <property type="protein sequence ID" value="KZT61379.1"/>
    <property type="molecule type" value="Genomic_DNA"/>
</dbReference>
<evidence type="ECO:0000313" key="1">
    <source>
        <dbReference type="EMBL" id="KZT61379.1"/>
    </source>
</evidence>
<reference evidence="1 2" key="1">
    <citation type="journal article" date="2016" name="Mol. Biol. Evol.">
        <title>Comparative Genomics of Early-Diverging Mushroom-Forming Fungi Provides Insights into the Origins of Lignocellulose Decay Capabilities.</title>
        <authorList>
            <person name="Nagy L.G."/>
            <person name="Riley R."/>
            <person name="Tritt A."/>
            <person name="Adam C."/>
            <person name="Daum C."/>
            <person name="Floudas D."/>
            <person name="Sun H."/>
            <person name="Yadav J.S."/>
            <person name="Pangilinan J."/>
            <person name="Larsson K.H."/>
            <person name="Matsuura K."/>
            <person name="Barry K."/>
            <person name="Labutti K."/>
            <person name="Kuo R."/>
            <person name="Ohm R.A."/>
            <person name="Bhattacharya S.S."/>
            <person name="Shirouzu T."/>
            <person name="Yoshinaga Y."/>
            <person name="Martin F.M."/>
            <person name="Grigoriev I.V."/>
            <person name="Hibbett D.S."/>
        </authorList>
    </citation>
    <scope>NUCLEOTIDE SEQUENCE [LARGE SCALE GENOMIC DNA]</scope>
    <source>
        <strain evidence="1 2">HHB12733</strain>
    </source>
</reference>
<organism evidence="1 2">
    <name type="scientific">Calocera cornea HHB12733</name>
    <dbReference type="NCBI Taxonomy" id="1353952"/>
    <lineage>
        <taxon>Eukaryota</taxon>
        <taxon>Fungi</taxon>
        <taxon>Dikarya</taxon>
        <taxon>Basidiomycota</taxon>
        <taxon>Agaricomycotina</taxon>
        <taxon>Dacrymycetes</taxon>
        <taxon>Dacrymycetales</taxon>
        <taxon>Dacrymycetaceae</taxon>
        <taxon>Calocera</taxon>
    </lineage>
</organism>
<evidence type="ECO:0000313" key="2">
    <source>
        <dbReference type="Proteomes" id="UP000076842"/>
    </source>
</evidence>
<protein>
    <submittedName>
        <fullName evidence="1">Uncharacterized protein</fullName>
    </submittedName>
</protein>
<dbReference type="AlphaFoldDB" id="A0A165J4Y9"/>
<proteinExistence type="predicted"/>
<accession>A0A165J4Y9</accession>